<dbReference type="InterPro" id="IPR002156">
    <property type="entry name" value="RNaseH_domain"/>
</dbReference>
<comment type="caution">
    <text evidence="4">The sequence shown here is derived from an EMBL/GenBank/DDBJ whole genome shotgun (WGS) entry which is preliminary data.</text>
</comment>
<feature type="region of interest" description="Disordered" evidence="1">
    <location>
        <begin position="868"/>
        <end position="910"/>
    </location>
</feature>
<feature type="region of interest" description="Disordered" evidence="1">
    <location>
        <begin position="1"/>
        <end position="101"/>
    </location>
</feature>
<dbReference type="EMBL" id="CAKLBY020000187">
    <property type="protein sequence ID" value="CAK7931968.1"/>
    <property type="molecule type" value="Genomic_DNA"/>
</dbReference>
<dbReference type="GO" id="GO:0004523">
    <property type="term" value="F:RNA-DNA hybrid ribonuclease activity"/>
    <property type="evidence" value="ECO:0007669"/>
    <property type="project" value="InterPro"/>
</dbReference>
<evidence type="ECO:0000259" key="2">
    <source>
        <dbReference type="PROSITE" id="PS50878"/>
    </source>
</evidence>
<dbReference type="PROSITE" id="PS50878">
    <property type="entry name" value="RT_POL"/>
    <property type="match status" value="1"/>
</dbReference>
<dbReference type="Gene3D" id="3.30.420.10">
    <property type="entry name" value="Ribonuclease H-like superfamily/Ribonuclease H"/>
    <property type="match status" value="1"/>
</dbReference>
<dbReference type="CDD" id="cd01650">
    <property type="entry name" value="RT_nLTR_like"/>
    <property type="match status" value="1"/>
</dbReference>
<dbReference type="SUPFAM" id="SSF53098">
    <property type="entry name" value="Ribonuclease H-like"/>
    <property type="match status" value="1"/>
</dbReference>
<gene>
    <name evidence="4" type="ORF">PM001_LOCUS17118</name>
</gene>
<sequence length="2965" mass="326279">MHAYIGELAPSNKPSPTQERGDFDNGAHVEGGTGHRTRVAWSDDEVGGSSVPTPVSGESVPIGVEKTGQDETIGDGHGNSDQSRAWTGGLGPPTTAPICGTRTDRRSYAAAVADSFLDGDSQYPVATERGAQGKEPRVGSSPIAGAFSCDVAARSRNLGSAYEPHLLVSAGSGPVRAATEQGRADTVDGQGPGLFADSKEDGSQRSSADHTRVLVRAATRVWTDRSDDDLRSMIPLEEEALAAWMMGAIMLQSPPGFLVCTHPRATRVVMLDFFEEYLEGKVIAIVPPYVRMPQYIAEKTLLLQLLERSEGQTESDVMSRELVKGAKRTSYDAETRRLTFIMPDQAAAASWHAKMILFRGKRLRLLCPATMEREDITAPSLLATSSGRHQLQYQVRILVNGVAASTVQAILASSVACTVTSVSRGCPLGSEAYDSNFFVATFDMVSCPEQLKLVTHIATSETEIFLHHFRHFQRVPCFSCYSPYHSSAKCGGRKGAFQIQHHREFTGIPIAPPHVSGLTFNHLDVAGRLQHVSGLADTLVATTAKLKADGDKAPLPFGAGATRVSGPMTNEWFDPGANKKKRDVRPADVSASRATGPAVKLPKHLQFNKDGGARKSPLPKSKAVAQTISTNTVADKKKPPQQTKATVRQKGQSTTVHSSPPPSASSKADTQRTLAIRELDHILSGAHEEVAEPAPIDPGVDSALPSTNLKEATLEAVRSQVATAHKTVEELNLAAEEKQRAADTTKSCYFAAHAQALEVAIATEKTSNREPTSPEEVSEKLLRMEYEYRTAGATANRANADATIAAKTLETLTRRLAKITPKPEPVTEDTAPQDDTPPREMPTEMAARSRERSRSMIQRLLASYVRRKRGVPSEPIDKPLGTVPTAKAPRDPGPPDLPPMCPPESDGQRPQDLDVTMAESTVTFGNTMCLNDLNGGAVTPPPCAASVPIPADLAKAIAKELKASSGVIDVSDTGASSLLTRPTASMGGLCTQVAVRSPMEQCRAPDPHDQTLRATRIRKIPDSASAAVAAAAVPESMKQISLNTAAIRKWVSLHKAMAALPTTMPVGPKGQMAWINACSLDLAGLVCGLPYPVANLASMSGETLRSFGHSINSESQLAVIRRHTTHADEELRELCKGWAATADAQTGHIRWRTTDNIQRWRRFSKLQPDLLCATVVEPLSDLDQWGVLNVLCLLLPKLAPIEVKTNVVMPQTKAVLYHLSKEMVNCWTLGAEGVSTELEDASSRHMPQRRQRRLFKTSCIPRDNSIGIHSQNVAGFPKNPEHCATWFSHFRQSEARGIIDLVLLQETRVTLGEAAPLDKLYNSSWGFVHKLGRSLWTESEFSRGGVAILLNPYSTITEMVPWYEDQWTQHWMAVRVCLMGETVLVVNVYAPSTKTEREALFSSLSLILQGYEGPMFVGGDFNCTLEPRLDRSFVSPPGRHDSLALRRLLGRVQLSDVLDGDLEMAEDERDVPAFHAASHTYFYTLPGGGLASSRLDRWYVSSRHADWIRGVALSVPGPAADHNGISIRIGVPRYVVRVRKPRHVYPVPGCANTAAHKAIVVAIKLAQLKADETISVPPSDYITARRLADWWDEWKIRLRKVLLATTKTARQGMTTSYRQRLRRLYVRLDAALLVARTLDNSPPGAHKDCNKPSTTDTPVGLRRNVAECRRLWQRSKKERLLVQHTYTPGETSRRFFARVATKFHDNTIVSLGGKAVYGPNHSQELADEMADDWERIMTHSFACPDATATFLSRAVPPGPVDDTTVMSAVSPNDVSAALKRLKRGKAAGPDEINNTFYRDYAEALSPVLATFYTRWLTCSVFPSSFGEANIQCLKKSASSALPLDHRPIALLNSDYKLFTKILSFRVRPLLSHLVLPAQVGFVPKRSIHTALDIFATVRKAATLDSSLHGAIVLLLDFAKAYDTLQRPYLLSSLTWLGFSHHFVSVVAALHHDTTCRFLVNGYRSRRRDVTCGIRQGCPLAPLLFILALDSVYRVLQAREDIRGVPISTGGRATEFKVSGYADDTAVYLRDRSSVTPVVAILEEFAHVSGLRTNRSKSMIIELDPRGSEQPFSTCGLTLQAPSDSCRYLGVLVGQQDAVADNWNKCIRSIWSRLVLARKKTHTVEQRALLASAIAVPKINFLARHCWPPPAVVTRLHSLIMDFVWGVRDRKRSRPWVSSEIAALPIQQGGLAVPCIRTELMTMAATAVGQWAATVSSRDLLIGDFLWGSTGSGTAYITPCWTEDKLPRYRATLWLTGSEIVGLSSAQHARQGAVSEVCRRALSFTSRAAVAYNEDGSVTIDVRRVIDDRLRVGMRADVAASGRFDHRWLAYATLKDMSWLRDRQGKAYSLNGADFARNLNYLGETMTWTTLQSGMVLFSPTRDMASQSMAKRRHFGSFCLALLYNFPSLVYRPLEPGSVIAYSTKVHQFHDWLLTGDGKSLRHFDTGMECGVQPVASMEACDIAASTASKSPVHFGAHPALTRVVHMWAGRRRWRPQRRKLKQIITRRRRAVGTRLLDERVATTDFHVISEGTTLITWRDIRRIRASFPTNAQTLYRLKSNSFPLWNWAKQDLSCPVPECANAGPALASHIFWTCSSARRHWEFLLDRWRWLGTFQEAELNVWVFGLDLPAIPPYAWDVIKQSMDPGTNLIKAQAAIFPAAIELWRFVVSTTLHAIWVERLRRMEDSSLSQEVHIASAKTSFRRSVRRFRRSTYQPEMGEDGQLFAQVRSALADTLLCYDEPPSLLVRPIDRLPGELYLLFFDGGSRGNPGPGGAGSVIVRLRVPTHAACVLWVSSMAYASADTTNNVAEYWGLVHGLRQAKTGDYSPLHVIGDSALVLSQLRTQHPPRKPHLVRLFNEARAIANDIDVASWGHQYRTFNKMADRLANIAMDTGSSIQTHAISNPGLVQEASKFLDTDVNHWLETSQADHQLVIQGPGLTSRNLIISRQESARRRSAVRGLALPSI</sequence>
<organism evidence="4 5">
    <name type="scientific">Peronospora matthiolae</name>
    <dbReference type="NCBI Taxonomy" id="2874970"/>
    <lineage>
        <taxon>Eukaryota</taxon>
        <taxon>Sar</taxon>
        <taxon>Stramenopiles</taxon>
        <taxon>Oomycota</taxon>
        <taxon>Peronosporomycetes</taxon>
        <taxon>Peronosporales</taxon>
        <taxon>Peronosporaceae</taxon>
        <taxon>Peronospora</taxon>
    </lineage>
</organism>
<dbReference type="InterPro" id="IPR012337">
    <property type="entry name" value="RNaseH-like_sf"/>
</dbReference>
<dbReference type="GO" id="GO:0003676">
    <property type="term" value="F:nucleic acid binding"/>
    <property type="evidence" value="ECO:0007669"/>
    <property type="project" value="InterPro"/>
</dbReference>
<dbReference type="InterPro" id="IPR043502">
    <property type="entry name" value="DNA/RNA_pol_sf"/>
</dbReference>
<evidence type="ECO:0000259" key="3">
    <source>
        <dbReference type="PROSITE" id="PS50879"/>
    </source>
</evidence>
<dbReference type="PANTHER" id="PTHR19446">
    <property type="entry name" value="REVERSE TRANSCRIPTASES"/>
    <property type="match status" value="1"/>
</dbReference>
<dbReference type="PROSITE" id="PS50879">
    <property type="entry name" value="RNASE_H_1"/>
    <property type="match status" value="1"/>
</dbReference>
<dbReference type="Pfam" id="PF13456">
    <property type="entry name" value="RVT_3"/>
    <property type="match status" value="1"/>
</dbReference>
<protein>
    <recommendedName>
        <fullName evidence="6">Reverse transcriptase domain-containing protein</fullName>
    </recommendedName>
</protein>
<evidence type="ECO:0000256" key="1">
    <source>
        <dbReference type="SAM" id="MobiDB-lite"/>
    </source>
</evidence>
<feature type="region of interest" description="Disordered" evidence="1">
    <location>
        <begin position="177"/>
        <end position="209"/>
    </location>
</feature>
<accession>A0AAV1UEA3</accession>
<feature type="region of interest" description="Disordered" evidence="1">
    <location>
        <begin position="558"/>
        <end position="671"/>
    </location>
</feature>
<feature type="compositionally biased region" description="Polar residues" evidence="1">
    <location>
        <begin position="640"/>
        <end position="657"/>
    </location>
</feature>
<dbReference type="InterPro" id="IPR036397">
    <property type="entry name" value="RNaseH_sf"/>
</dbReference>
<feature type="compositionally biased region" description="Basic and acidic residues" evidence="1">
    <location>
        <begin position="836"/>
        <end position="854"/>
    </location>
</feature>
<dbReference type="InterPro" id="IPR036691">
    <property type="entry name" value="Endo/exonu/phosph_ase_sf"/>
</dbReference>
<reference evidence="4" key="1">
    <citation type="submission" date="2024-01" db="EMBL/GenBank/DDBJ databases">
        <authorList>
            <person name="Webb A."/>
        </authorList>
    </citation>
    <scope>NUCLEOTIDE SEQUENCE</scope>
    <source>
        <strain evidence="4">Pm1</strain>
    </source>
</reference>
<feature type="domain" description="RNase H type-1" evidence="3">
    <location>
        <begin position="2753"/>
        <end position="2891"/>
    </location>
</feature>
<dbReference type="InterPro" id="IPR000477">
    <property type="entry name" value="RT_dom"/>
</dbReference>
<proteinExistence type="predicted"/>
<dbReference type="SUPFAM" id="SSF56219">
    <property type="entry name" value="DNase I-like"/>
    <property type="match status" value="1"/>
</dbReference>
<dbReference type="Pfam" id="PF03372">
    <property type="entry name" value="Exo_endo_phos"/>
    <property type="match status" value="1"/>
</dbReference>
<feature type="domain" description="Reverse transcriptase" evidence="2">
    <location>
        <begin position="1814"/>
        <end position="2078"/>
    </location>
</feature>
<evidence type="ECO:0008006" key="6">
    <source>
        <dbReference type="Google" id="ProtNLM"/>
    </source>
</evidence>
<dbReference type="Proteomes" id="UP001162060">
    <property type="component" value="Unassembled WGS sequence"/>
</dbReference>
<dbReference type="SUPFAM" id="SSF56672">
    <property type="entry name" value="DNA/RNA polymerases"/>
    <property type="match status" value="1"/>
</dbReference>
<evidence type="ECO:0000313" key="4">
    <source>
        <dbReference type="EMBL" id="CAK7931968.1"/>
    </source>
</evidence>
<dbReference type="Pfam" id="PF00078">
    <property type="entry name" value="RVT_1"/>
    <property type="match status" value="1"/>
</dbReference>
<dbReference type="Gene3D" id="3.60.10.10">
    <property type="entry name" value="Endonuclease/exonuclease/phosphatase"/>
    <property type="match status" value="1"/>
</dbReference>
<evidence type="ECO:0000313" key="5">
    <source>
        <dbReference type="Proteomes" id="UP001162060"/>
    </source>
</evidence>
<dbReference type="CDD" id="cd09279">
    <property type="entry name" value="RNase_HI_like"/>
    <property type="match status" value="1"/>
</dbReference>
<feature type="compositionally biased region" description="Polar residues" evidence="1">
    <location>
        <begin position="624"/>
        <end position="633"/>
    </location>
</feature>
<dbReference type="InterPro" id="IPR005135">
    <property type="entry name" value="Endo/exonuclease/phosphatase"/>
</dbReference>
<feature type="compositionally biased region" description="Pro residues" evidence="1">
    <location>
        <begin position="891"/>
        <end position="902"/>
    </location>
</feature>
<name>A0AAV1UEA3_9STRA</name>
<feature type="compositionally biased region" description="Basic and acidic residues" evidence="1">
    <location>
        <begin position="197"/>
        <end position="209"/>
    </location>
</feature>
<feature type="region of interest" description="Disordered" evidence="1">
    <location>
        <begin position="819"/>
        <end position="854"/>
    </location>
</feature>